<dbReference type="NCBIfam" id="TIGR01614">
    <property type="entry name" value="PME_inhib"/>
    <property type="match status" value="1"/>
</dbReference>
<dbReference type="Proteomes" id="UP000596660">
    <property type="component" value="Unplaced"/>
</dbReference>
<evidence type="ECO:0000313" key="8">
    <source>
        <dbReference type="EnsemblPlants" id="AUR62018043-RA:cds"/>
    </source>
</evidence>
<evidence type="ECO:0000313" key="9">
    <source>
        <dbReference type="Proteomes" id="UP000596660"/>
    </source>
</evidence>
<dbReference type="SUPFAM" id="SSF101148">
    <property type="entry name" value="Plant invertase/pectin methylesterase inhibitor"/>
    <property type="match status" value="1"/>
</dbReference>
<dbReference type="Pfam" id="PF04043">
    <property type="entry name" value="PMEI"/>
    <property type="match status" value="1"/>
</dbReference>
<dbReference type="GO" id="GO:0045490">
    <property type="term" value="P:pectin catabolic process"/>
    <property type="evidence" value="ECO:0007669"/>
    <property type="project" value="UniProtKB-UniPathway"/>
</dbReference>
<evidence type="ECO:0000256" key="1">
    <source>
        <dbReference type="ARBA" id="ARBA00005184"/>
    </source>
</evidence>
<keyword evidence="6" id="KW-1133">Transmembrane helix</keyword>
<comment type="pathway">
    <text evidence="1">Glycan metabolism; pectin degradation; 2-dehydro-3-deoxy-D-gluconate from pectin: step 1/5.</text>
</comment>
<dbReference type="AlphaFoldDB" id="A0A803LS49"/>
<keyword evidence="4" id="KW-0378">Hydrolase</keyword>
<evidence type="ECO:0000256" key="6">
    <source>
        <dbReference type="SAM" id="Phobius"/>
    </source>
</evidence>
<dbReference type="Pfam" id="PF01095">
    <property type="entry name" value="Pectinesterase"/>
    <property type="match status" value="1"/>
</dbReference>
<comment type="similarity">
    <text evidence="3">In the C-terminal section; belongs to the pectinesterase family.</text>
</comment>
<feature type="transmembrane region" description="Helical" evidence="6">
    <location>
        <begin position="17"/>
        <end position="38"/>
    </location>
</feature>
<feature type="domain" description="Pectinesterase inhibitor" evidence="7">
    <location>
        <begin position="56"/>
        <end position="206"/>
    </location>
</feature>
<dbReference type="EnsemblPlants" id="AUR62018043-RA">
    <property type="protein sequence ID" value="AUR62018043-RA:cds"/>
    <property type="gene ID" value="AUR62018043"/>
</dbReference>
<accession>A0A803LS49</accession>
<protein>
    <recommendedName>
        <fullName evidence="7">Pectinesterase inhibitor domain-containing protein</fullName>
    </recommendedName>
</protein>
<dbReference type="SMART" id="SM00856">
    <property type="entry name" value="PMEI"/>
    <property type="match status" value="1"/>
</dbReference>
<keyword evidence="9" id="KW-1185">Reference proteome</keyword>
<dbReference type="PANTHER" id="PTHR31707">
    <property type="entry name" value="PECTINESTERASE"/>
    <property type="match status" value="1"/>
</dbReference>
<evidence type="ECO:0000256" key="4">
    <source>
        <dbReference type="ARBA" id="ARBA00022801"/>
    </source>
</evidence>
<dbReference type="Gramene" id="AUR62018043-RA">
    <property type="protein sequence ID" value="AUR62018043-RA:cds"/>
    <property type="gene ID" value="AUR62018043"/>
</dbReference>
<keyword evidence="6" id="KW-0472">Membrane</keyword>
<evidence type="ECO:0000256" key="5">
    <source>
        <dbReference type="ARBA" id="ARBA00023085"/>
    </source>
</evidence>
<proteinExistence type="inferred from homology"/>
<reference evidence="8" key="2">
    <citation type="submission" date="2021-03" db="UniProtKB">
        <authorList>
            <consortium name="EnsemblPlants"/>
        </authorList>
    </citation>
    <scope>IDENTIFICATION</scope>
</reference>
<dbReference type="Gene3D" id="2.160.20.10">
    <property type="entry name" value="Single-stranded right-handed beta-helix, Pectin lyase-like"/>
    <property type="match status" value="2"/>
</dbReference>
<name>A0A803LS49_CHEQI</name>
<dbReference type="CDD" id="cd15798">
    <property type="entry name" value="PMEI-like_3"/>
    <property type="match status" value="1"/>
</dbReference>
<dbReference type="InterPro" id="IPR000070">
    <property type="entry name" value="Pectinesterase_cat"/>
</dbReference>
<dbReference type="SUPFAM" id="SSF51126">
    <property type="entry name" value="Pectin lyase-like"/>
    <property type="match status" value="1"/>
</dbReference>
<sequence length="540" mass="60005">MSGDHDFNVEHTKKKKVAFIGISSLMMLGMVVAVTIGIKDTGNGGKYNDDDDGLATSSKAARSVCHVVEHRHACERTLAHVHTSDPNKIVQTTFNAAVVKLEGALAKSSSIKVKKDDPRTAGALEACKEAMEYAIGDLKRSIDQMGHFDIRKRDECVENMRVWLSSSMTFLETCIDAFENTTGDAEEKMKSMLNGPRELTCNSMDVATELYTIFKSLKNTNTSQAHKRSRAEEKGKVNKEGEAQLWADLRERKLLHERGATMRADVIVSKDGSSKFKTITEALKEAPHIDANKVGTIVNKTFVIYIKEGTYEEDVRVEATMSNVMFIGDGPTKTIITGKKSFADGFALYKTATISIMGRKFIAKDIGFENSAGTIDFIFGNAAAVFQNTRLVIRKPLEDQDCVITAQGRLNIKGPTGFILQNCTIMADPLYYPLRHKNKAFLGQPRKKFSRTIILQSYLADSIDAEGWKQWSGTFAEDTCYFAEFENRGPGATLTGRAKWHGIKNISKHEADGFTPEKFYDGNRWIRPTVVPYIPGMVPK</sequence>
<dbReference type="Gene3D" id="1.20.140.40">
    <property type="entry name" value="Invertase/pectin methylesterase inhibitor family protein"/>
    <property type="match status" value="1"/>
</dbReference>
<organism evidence="8 9">
    <name type="scientific">Chenopodium quinoa</name>
    <name type="common">Quinoa</name>
    <dbReference type="NCBI Taxonomy" id="63459"/>
    <lineage>
        <taxon>Eukaryota</taxon>
        <taxon>Viridiplantae</taxon>
        <taxon>Streptophyta</taxon>
        <taxon>Embryophyta</taxon>
        <taxon>Tracheophyta</taxon>
        <taxon>Spermatophyta</taxon>
        <taxon>Magnoliopsida</taxon>
        <taxon>eudicotyledons</taxon>
        <taxon>Gunneridae</taxon>
        <taxon>Pentapetalae</taxon>
        <taxon>Caryophyllales</taxon>
        <taxon>Chenopodiaceae</taxon>
        <taxon>Chenopodioideae</taxon>
        <taxon>Atripliceae</taxon>
        <taxon>Chenopodium</taxon>
    </lineage>
</organism>
<dbReference type="InterPro" id="IPR006501">
    <property type="entry name" value="Pectinesterase_inhib_dom"/>
</dbReference>
<dbReference type="InterPro" id="IPR035513">
    <property type="entry name" value="Invertase/methylesterase_inhib"/>
</dbReference>
<comment type="similarity">
    <text evidence="2">In the N-terminal section; belongs to the PMEI family.</text>
</comment>
<dbReference type="UniPathway" id="UPA00545">
    <property type="reaction ID" value="UER00823"/>
</dbReference>
<evidence type="ECO:0000256" key="2">
    <source>
        <dbReference type="ARBA" id="ARBA00006027"/>
    </source>
</evidence>
<dbReference type="GO" id="GO:0042545">
    <property type="term" value="P:cell wall modification"/>
    <property type="evidence" value="ECO:0007669"/>
    <property type="project" value="InterPro"/>
</dbReference>
<dbReference type="FunFam" id="1.20.140.40:FF:000001">
    <property type="entry name" value="Pectinesterase"/>
    <property type="match status" value="1"/>
</dbReference>
<evidence type="ECO:0000259" key="7">
    <source>
        <dbReference type="SMART" id="SM00856"/>
    </source>
</evidence>
<dbReference type="OMA" id="VENMRIW"/>
<dbReference type="InterPro" id="IPR011050">
    <property type="entry name" value="Pectin_lyase_fold/virulence"/>
</dbReference>
<dbReference type="GO" id="GO:0030599">
    <property type="term" value="F:pectinesterase activity"/>
    <property type="evidence" value="ECO:0007669"/>
    <property type="project" value="InterPro"/>
</dbReference>
<keyword evidence="5" id="KW-0063">Aspartyl esterase</keyword>
<dbReference type="GO" id="GO:0004857">
    <property type="term" value="F:enzyme inhibitor activity"/>
    <property type="evidence" value="ECO:0007669"/>
    <property type="project" value="InterPro"/>
</dbReference>
<evidence type="ECO:0000256" key="3">
    <source>
        <dbReference type="ARBA" id="ARBA00007786"/>
    </source>
</evidence>
<dbReference type="InterPro" id="IPR012334">
    <property type="entry name" value="Pectin_lyas_fold"/>
</dbReference>
<keyword evidence="6" id="KW-0812">Transmembrane</keyword>
<reference evidence="8" key="1">
    <citation type="journal article" date="2017" name="Nature">
        <title>The genome of Chenopodium quinoa.</title>
        <authorList>
            <person name="Jarvis D.E."/>
            <person name="Ho Y.S."/>
            <person name="Lightfoot D.J."/>
            <person name="Schmoeckel S.M."/>
            <person name="Li B."/>
            <person name="Borm T.J.A."/>
            <person name="Ohyanagi H."/>
            <person name="Mineta K."/>
            <person name="Michell C.T."/>
            <person name="Saber N."/>
            <person name="Kharbatia N.M."/>
            <person name="Rupper R.R."/>
            <person name="Sharp A.R."/>
            <person name="Dally N."/>
            <person name="Boughton B.A."/>
            <person name="Woo Y.H."/>
            <person name="Gao G."/>
            <person name="Schijlen E.G.W.M."/>
            <person name="Guo X."/>
            <person name="Momin A.A."/>
            <person name="Negrao S."/>
            <person name="Al-Babili S."/>
            <person name="Gehring C."/>
            <person name="Roessner U."/>
            <person name="Jung C."/>
            <person name="Murphy K."/>
            <person name="Arold S.T."/>
            <person name="Gojobori T."/>
            <person name="van der Linden C.G."/>
            <person name="van Loo E.N."/>
            <person name="Jellen E.N."/>
            <person name="Maughan P.J."/>
            <person name="Tester M."/>
        </authorList>
    </citation>
    <scope>NUCLEOTIDE SEQUENCE [LARGE SCALE GENOMIC DNA]</scope>
    <source>
        <strain evidence="8">cv. PI 614886</strain>
    </source>
</reference>